<keyword evidence="3" id="KW-1185">Reference proteome</keyword>
<comment type="caution">
    <text evidence="2">The sequence shown here is derived from an EMBL/GenBank/DDBJ whole genome shotgun (WGS) entry which is preliminary data.</text>
</comment>
<name>A0A968GGX0_9SPIO</name>
<feature type="signal peptide" evidence="1">
    <location>
        <begin position="1"/>
        <end position="22"/>
    </location>
</feature>
<evidence type="ECO:0000313" key="2">
    <source>
        <dbReference type="EMBL" id="NIZ69616.1"/>
    </source>
</evidence>
<evidence type="ECO:0008006" key="4">
    <source>
        <dbReference type="Google" id="ProtNLM"/>
    </source>
</evidence>
<evidence type="ECO:0000256" key="1">
    <source>
        <dbReference type="SAM" id="SignalP"/>
    </source>
</evidence>
<sequence length="827" mass="95753">MRTLHTLCIAIIILLWSGSLYAQSNPSEILKQYDTFLPRISQKTPLTRTFSPDEQWILAQAFYLLGDFEQVKPLLPPLLRHATIKHQAQLLQLTIASQEQDRNLRSLLTNAQRGNLLPATLTTETLPAWLAQQSPNQQHFTKEFDKIKRNPSALEQAREQFPAFHPHRVAIERQLASLYTQQGNKNALFNLGQSASLREDRLTFRYNLASLYADDAQQQTIMLQEIAQDRSEALRIRANFSLYLQALAQNHSANQVRYRDALLNDLPNNTIYHLFIQLQESFQQANYPKSISDANRLINHRAFADLPKSAQLYAYEIRAFSRTRQADTRAALTDYTLLTEQSPQRFRWQYAQRILQPSLKMIAPAELDLLQDLAYRADEQKRILFLFIYHAYLQGDIPKMELLLAQTQTIWKKDPLYLLLQATHQRYLHHYQEAAEFFHLAGKALDAHPSQQALALMHSATNYAQAEKMLEANFQLSALLKLDSKHLEAIDVKFLLAQTLLSQNQTIKALDLFEESYQLSLKPTRQIPFLLEIPPQKEIFLQYYFALQAISEERASQFFADITTKAPKIAQEISDHYAQDLFNQGKYREFALLLNATRPLAPASRQADLLYQHALAYELSQQMAKAKALYIEHLSLYPNDPRTLAIARRLASLSTYQELQRMLFPPTTNNQPTLPLTETTTPIFVIAWVEKSPTNVQAKNYQWLADAYFDLAPPLERTQRLRLLARFYQRQNDLPRALTHWQELLNQTKQPEDHQEARVARSRIYESQGQLAPAVQELIILANTLKPWPQEAFNALQLAYDFCITHQLTPQAELIMQRMRTDYPQFL</sequence>
<dbReference type="RefSeq" id="WP_167695701.1">
    <property type="nucleotide sequence ID" value="NZ_CP118181.1"/>
</dbReference>
<evidence type="ECO:0000313" key="3">
    <source>
        <dbReference type="Proteomes" id="UP000778951"/>
    </source>
</evidence>
<feature type="chain" id="PRO_5037928859" description="Tetratricopeptide repeat protein" evidence="1">
    <location>
        <begin position="23"/>
        <end position="827"/>
    </location>
</feature>
<dbReference type="SUPFAM" id="SSF48452">
    <property type="entry name" value="TPR-like"/>
    <property type="match status" value="2"/>
</dbReference>
<dbReference type="Proteomes" id="UP000778951">
    <property type="component" value="Unassembled WGS sequence"/>
</dbReference>
<accession>A0A968GGX0</accession>
<dbReference type="InterPro" id="IPR011990">
    <property type="entry name" value="TPR-like_helical_dom_sf"/>
</dbReference>
<keyword evidence="1" id="KW-0732">Signal</keyword>
<proteinExistence type="predicted"/>
<dbReference type="Gene3D" id="1.25.40.10">
    <property type="entry name" value="Tetratricopeptide repeat domain"/>
    <property type="match status" value="1"/>
</dbReference>
<gene>
    <name evidence="2" type="ORF">HCT48_05230</name>
</gene>
<dbReference type="EMBL" id="JAATLM010000001">
    <property type="protein sequence ID" value="NIZ69616.1"/>
    <property type="molecule type" value="Genomic_DNA"/>
</dbReference>
<organism evidence="2 3">
    <name type="scientific">Entomospira culicis</name>
    <dbReference type="NCBI Taxonomy" id="2719989"/>
    <lineage>
        <taxon>Bacteria</taxon>
        <taxon>Pseudomonadati</taxon>
        <taxon>Spirochaetota</taxon>
        <taxon>Spirochaetia</taxon>
        <taxon>Spirochaetales</taxon>
        <taxon>Spirochaetaceae</taxon>
        <taxon>Entomospira</taxon>
    </lineage>
</organism>
<dbReference type="AlphaFoldDB" id="A0A968GGX0"/>
<dbReference type="InterPro" id="IPR019734">
    <property type="entry name" value="TPR_rpt"/>
</dbReference>
<reference evidence="2" key="1">
    <citation type="submission" date="2020-03" db="EMBL/GenBank/DDBJ databases">
        <title>Spirochaetal bacteria isolated from arthropods constitute a novel genus Entomospira genus novum within the order Spirochaetales.</title>
        <authorList>
            <person name="Grana-Miraglia L."/>
            <person name="Sikutova S."/>
            <person name="Fingerle V."/>
            <person name="Sing A."/>
            <person name="Castillo-Ramirez S."/>
            <person name="Margos G."/>
            <person name="Rudolf I."/>
        </authorList>
    </citation>
    <scope>NUCLEOTIDE SEQUENCE</scope>
    <source>
        <strain evidence="2">BR149</strain>
    </source>
</reference>
<dbReference type="SMART" id="SM00028">
    <property type="entry name" value="TPR"/>
    <property type="match status" value="3"/>
</dbReference>
<protein>
    <recommendedName>
        <fullName evidence="4">Tetratricopeptide repeat protein</fullName>
    </recommendedName>
</protein>